<evidence type="ECO:0000313" key="2">
    <source>
        <dbReference type="EMBL" id="OJD37930.1"/>
    </source>
</evidence>
<evidence type="ECO:0000256" key="1">
    <source>
        <dbReference type="SAM" id="SignalP"/>
    </source>
</evidence>
<protein>
    <submittedName>
        <fullName evidence="2">Uncharacterized protein</fullName>
    </submittedName>
</protein>
<dbReference type="Proteomes" id="UP000183809">
    <property type="component" value="Unassembled WGS sequence"/>
</dbReference>
<name>A0A1J9RCU5_9PEZI</name>
<accession>A0A1J9RCU5</accession>
<dbReference type="AlphaFoldDB" id="A0A1J9RCU5"/>
<feature type="chain" id="PRO_5013018293" evidence="1">
    <location>
        <begin position="20"/>
        <end position="131"/>
    </location>
</feature>
<feature type="signal peptide" evidence="1">
    <location>
        <begin position="1"/>
        <end position="19"/>
    </location>
</feature>
<dbReference type="OrthoDB" id="3551791at2759"/>
<reference evidence="2 3" key="1">
    <citation type="submission" date="2016-10" db="EMBL/GenBank/DDBJ databases">
        <title>Proteomics and genomics reveal pathogen-plant mechanisms compatible with a hemibiotrophic lifestyle of Diplodia corticola.</title>
        <authorList>
            <person name="Fernandes I."/>
            <person name="De Jonge R."/>
            <person name="Van De Peer Y."/>
            <person name="Devreese B."/>
            <person name="Alves A."/>
            <person name="Esteves A.C."/>
        </authorList>
    </citation>
    <scope>NUCLEOTIDE SEQUENCE [LARGE SCALE GENOMIC DNA]</scope>
    <source>
        <strain evidence="2 3">CBS 112549</strain>
    </source>
</reference>
<sequence length="131" mass="13390">MQTTALALLLAAAAGSAQAAITFKQFPATGIACPNSDASADLISDTAALKAAAEAARNDVPVEESAANIASGQCTSLKLPYYVTRTKQANGEAAGLLSFAWDAASETIYYCTAQGLFSTSGNGYPDSCKRI</sequence>
<gene>
    <name evidence="2" type="ORF">BKCO1_5000132</name>
</gene>
<dbReference type="RefSeq" id="XP_020133958.1">
    <property type="nucleotide sequence ID" value="XM_020276715.1"/>
</dbReference>
<organism evidence="2 3">
    <name type="scientific">Diplodia corticola</name>
    <dbReference type="NCBI Taxonomy" id="236234"/>
    <lineage>
        <taxon>Eukaryota</taxon>
        <taxon>Fungi</taxon>
        <taxon>Dikarya</taxon>
        <taxon>Ascomycota</taxon>
        <taxon>Pezizomycotina</taxon>
        <taxon>Dothideomycetes</taxon>
        <taxon>Dothideomycetes incertae sedis</taxon>
        <taxon>Botryosphaeriales</taxon>
        <taxon>Botryosphaeriaceae</taxon>
        <taxon>Diplodia</taxon>
    </lineage>
</organism>
<dbReference type="EMBL" id="MNUE01000005">
    <property type="protein sequence ID" value="OJD37930.1"/>
    <property type="molecule type" value="Genomic_DNA"/>
</dbReference>
<keyword evidence="3" id="KW-1185">Reference proteome</keyword>
<keyword evidence="1" id="KW-0732">Signal</keyword>
<comment type="caution">
    <text evidence="2">The sequence shown here is derived from an EMBL/GenBank/DDBJ whole genome shotgun (WGS) entry which is preliminary data.</text>
</comment>
<dbReference type="GeneID" id="31016976"/>
<evidence type="ECO:0000313" key="3">
    <source>
        <dbReference type="Proteomes" id="UP000183809"/>
    </source>
</evidence>
<proteinExistence type="predicted"/>